<dbReference type="InterPro" id="IPR003173">
    <property type="entry name" value="PC4_C"/>
</dbReference>
<dbReference type="EMBL" id="BSCI01000007">
    <property type="protein sequence ID" value="GLG86869.1"/>
    <property type="molecule type" value="Genomic_DNA"/>
</dbReference>
<sequence>MNDKNYEIKETLLCLPKESETDVYHKELNVISWYGKPDKLDIRGWSDDHSKMTKGISLSKDEFIEIAHAGLEKLGGKE</sequence>
<evidence type="ECO:0000313" key="3">
    <source>
        <dbReference type="Proteomes" id="UP001145109"/>
    </source>
</evidence>
<dbReference type="Gene3D" id="2.30.31.70">
    <property type="match status" value="1"/>
</dbReference>
<dbReference type="Pfam" id="PF02229">
    <property type="entry name" value="PC4"/>
    <property type="match status" value="1"/>
</dbReference>
<reference evidence="2" key="2">
    <citation type="submission" date="2022-11" db="EMBL/GenBank/DDBJ databases">
        <title>Draft genome sequence of Coprococcus comes strain 31264.</title>
        <authorList>
            <person name="Hisatomi A."/>
            <person name="Ohkuma M."/>
            <person name="Sakamoto M."/>
        </authorList>
    </citation>
    <scope>NUCLEOTIDE SEQUENCE</scope>
    <source>
        <strain evidence="2">JCM 31264</strain>
    </source>
</reference>
<gene>
    <name evidence="2" type="ORF">comes_14140</name>
</gene>
<proteinExistence type="predicted"/>
<evidence type="ECO:0000259" key="1">
    <source>
        <dbReference type="Pfam" id="PF02229"/>
    </source>
</evidence>
<accession>A0AA37QBI4</accession>
<organism evidence="2 3">
    <name type="scientific">Coprococcus comes</name>
    <dbReference type="NCBI Taxonomy" id="410072"/>
    <lineage>
        <taxon>Bacteria</taxon>
        <taxon>Bacillati</taxon>
        <taxon>Bacillota</taxon>
        <taxon>Clostridia</taxon>
        <taxon>Lachnospirales</taxon>
        <taxon>Lachnospiraceae</taxon>
        <taxon>Coprococcus</taxon>
    </lineage>
</organism>
<dbReference type="AlphaFoldDB" id="A0AA37QBI4"/>
<protein>
    <recommendedName>
        <fullName evidence="1">Transcriptional coactivator p15 (PC4) C-terminal domain-containing protein</fullName>
    </recommendedName>
</protein>
<name>A0AA37QBI4_9FIRM</name>
<dbReference type="GO" id="GO:0006355">
    <property type="term" value="P:regulation of DNA-templated transcription"/>
    <property type="evidence" value="ECO:0007669"/>
    <property type="project" value="InterPro"/>
</dbReference>
<dbReference type="Proteomes" id="UP001145109">
    <property type="component" value="Unassembled WGS sequence"/>
</dbReference>
<comment type="caution">
    <text evidence="2">The sequence shown here is derived from an EMBL/GenBank/DDBJ whole genome shotgun (WGS) entry which is preliminary data.</text>
</comment>
<feature type="domain" description="Transcriptional coactivator p15 (PC4) C-terminal" evidence="1">
    <location>
        <begin position="26"/>
        <end position="63"/>
    </location>
</feature>
<dbReference type="RefSeq" id="WP_055247265.1">
    <property type="nucleotide sequence ID" value="NZ_BSCI01000007.1"/>
</dbReference>
<reference evidence="2" key="1">
    <citation type="submission" date="2022-09" db="EMBL/GenBank/DDBJ databases">
        <title>Draft genome sequence of Coprococcus comes strain 31264.</title>
        <authorList>
            <person name="Atsushi H."/>
            <person name="Moriya O."/>
            <person name="Mitsuo S."/>
        </authorList>
    </citation>
    <scope>NUCLEOTIDE SEQUENCE</scope>
    <source>
        <strain evidence="2">JCM 31264</strain>
    </source>
</reference>
<dbReference type="GO" id="GO:0003677">
    <property type="term" value="F:DNA binding"/>
    <property type="evidence" value="ECO:0007669"/>
    <property type="project" value="InterPro"/>
</dbReference>
<evidence type="ECO:0000313" key="2">
    <source>
        <dbReference type="EMBL" id="GLG86869.1"/>
    </source>
</evidence>